<dbReference type="EMBL" id="JBEDNZ010000014">
    <property type="protein sequence ID" value="KAL0829511.1"/>
    <property type="molecule type" value="Genomic_DNA"/>
</dbReference>
<accession>A0ABD0SVW9</accession>
<protein>
    <submittedName>
        <fullName evidence="2">Uncharacterized protein</fullName>
    </submittedName>
</protein>
<evidence type="ECO:0000313" key="2">
    <source>
        <dbReference type="EMBL" id="KAL0829511.1"/>
    </source>
</evidence>
<dbReference type="AlphaFoldDB" id="A0ABD0SVW9"/>
<comment type="caution">
    <text evidence="2">The sequence shown here is derived from an EMBL/GenBank/DDBJ whole genome shotgun (WGS) entry which is preliminary data.</text>
</comment>
<proteinExistence type="predicted"/>
<gene>
    <name evidence="2" type="ORF">ABMA28_003031</name>
</gene>
<reference evidence="2 3" key="1">
    <citation type="submission" date="2024-06" db="EMBL/GenBank/DDBJ databases">
        <title>A chromosome-level genome assembly of beet webworm, Loxostege sticticalis.</title>
        <authorList>
            <person name="Zhang Y."/>
        </authorList>
    </citation>
    <scope>NUCLEOTIDE SEQUENCE [LARGE SCALE GENOMIC DNA]</scope>
    <source>
        <strain evidence="2">AQ028</strain>
        <tissue evidence="2">Male pupae</tissue>
    </source>
</reference>
<name>A0ABD0SVW9_LOXSC</name>
<dbReference type="Proteomes" id="UP001549921">
    <property type="component" value="Unassembled WGS sequence"/>
</dbReference>
<evidence type="ECO:0000256" key="1">
    <source>
        <dbReference type="SAM" id="MobiDB-lite"/>
    </source>
</evidence>
<evidence type="ECO:0000313" key="3">
    <source>
        <dbReference type="Proteomes" id="UP001549921"/>
    </source>
</evidence>
<feature type="compositionally biased region" description="Basic residues" evidence="1">
    <location>
        <begin position="64"/>
        <end position="73"/>
    </location>
</feature>
<feature type="compositionally biased region" description="Polar residues" evidence="1">
    <location>
        <begin position="74"/>
        <end position="83"/>
    </location>
</feature>
<feature type="region of interest" description="Disordered" evidence="1">
    <location>
        <begin position="48"/>
        <end position="144"/>
    </location>
</feature>
<organism evidence="2 3">
    <name type="scientific">Loxostege sticticalis</name>
    <name type="common">Beet webworm moth</name>
    <dbReference type="NCBI Taxonomy" id="481309"/>
    <lineage>
        <taxon>Eukaryota</taxon>
        <taxon>Metazoa</taxon>
        <taxon>Ecdysozoa</taxon>
        <taxon>Arthropoda</taxon>
        <taxon>Hexapoda</taxon>
        <taxon>Insecta</taxon>
        <taxon>Pterygota</taxon>
        <taxon>Neoptera</taxon>
        <taxon>Endopterygota</taxon>
        <taxon>Lepidoptera</taxon>
        <taxon>Glossata</taxon>
        <taxon>Ditrysia</taxon>
        <taxon>Pyraloidea</taxon>
        <taxon>Crambidae</taxon>
        <taxon>Pyraustinae</taxon>
        <taxon>Loxostege</taxon>
    </lineage>
</organism>
<sequence>MAKTRKKLTREEKLLKDRVRKREKYAQIKNDPNLYALQKEKVRIRYLARKEKKKIRSIKDKSPRSQRKQRKQWRINSQRYQQNKIKKIKFEKMLAENSPPQSDTDDQLNPESPVPDPLMIDQPGPSQNISPHSSNSKNKFRRMRYRYLKTVHTLKERIT</sequence>
<feature type="compositionally biased region" description="Polar residues" evidence="1">
    <location>
        <begin position="124"/>
        <end position="137"/>
    </location>
</feature>